<feature type="region of interest" description="Disordered" evidence="2">
    <location>
        <begin position="307"/>
        <end position="363"/>
    </location>
</feature>
<keyword evidence="3" id="KW-0472">Membrane</keyword>
<evidence type="ECO:0000256" key="1">
    <source>
        <dbReference type="ARBA" id="ARBA00022729"/>
    </source>
</evidence>
<evidence type="ECO:0000313" key="5">
    <source>
        <dbReference type="EMBL" id="KAL2074003.1"/>
    </source>
</evidence>
<accession>A0ABR4CXA8</accession>
<keyword evidence="1" id="KW-0732">Signal</keyword>
<feature type="domain" description="Yeast cell wall synthesis Kre9/Knh1-like N-terminal" evidence="4">
    <location>
        <begin position="17"/>
        <end position="100"/>
    </location>
</feature>
<evidence type="ECO:0000256" key="2">
    <source>
        <dbReference type="SAM" id="MobiDB-lite"/>
    </source>
</evidence>
<feature type="compositionally biased region" description="Basic and acidic residues" evidence="2">
    <location>
        <begin position="351"/>
        <end position="363"/>
    </location>
</feature>
<keyword evidence="3" id="KW-0812">Transmembrane</keyword>
<evidence type="ECO:0000313" key="6">
    <source>
        <dbReference type="Proteomes" id="UP001595075"/>
    </source>
</evidence>
<protein>
    <recommendedName>
        <fullName evidence="4">Yeast cell wall synthesis Kre9/Knh1-like N-terminal domain-containing protein</fullName>
    </recommendedName>
</protein>
<comment type="caution">
    <text evidence="5">The sequence shown here is derived from an EMBL/GenBank/DDBJ whole genome shotgun (WGS) entry which is preliminary data.</text>
</comment>
<keyword evidence="3" id="KW-1133">Transmembrane helix</keyword>
<sequence>MFACYITCVRAVKITNSPASFEGIQAGKALKISWIDSEGPVTITLKNGKEDNLRSYDLVASGQTGSSYVWSIPSTLPADFYALQLNDGTAIPAFSVLFEITGGPPPSSSVISSANALPDSSTAPPPSQTPVLVQSSPALPPKSSHAPVVQTSPEIPPTSNPLLRIPSSSTSKSSESMLSSTSSSRSTSASAPTSNVSHIQGGTNSSRLSKGATAAIMAIGVAILFILFVGVAFRWGRRSSAAVQNQKAEIANGYNVIPKSELDGEEQRKKAELEAGNVYASELPGGNLGVNERTELEGRRRAAELAGEDVVRPADGWTSDRAELDGRRRSTRAEAQASSANPAGEIPSTHDNLEDSFRDNLNQ</sequence>
<dbReference type="InterPro" id="IPR052982">
    <property type="entry name" value="SRP1/TIP1-like"/>
</dbReference>
<proteinExistence type="predicted"/>
<feature type="compositionally biased region" description="Low complexity" evidence="2">
    <location>
        <begin position="167"/>
        <end position="194"/>
    </location>
</feature>
<feature type="compositionally biased region" description="Polar residues" evidence="2">
    <location>
        <begin position="195"/>
        <end position="207"/>
    </location>
</feature>
<dbReference type="Proteomes" id="UP001595075">
    <property type="component" value="Unassembled WGS sequence"/>
</dbReference>
<dbReference type="PANTHER" id="PTHR40633">
    <property type="entry name" value="MATRIX PROTEIN, PUTATIVE (AFU_ORTHOLOGUE AFUA_8G05410)-RELATED"/>
    <property type="match status" value="1"/>
</dbReference>
<dbReference type="PANTHER" id="PTHR40633:SF1">
    <property type="entry name" value="GPI ANCHORED SERINE-THREONINE RICH PROTEIN (AFU_ORTHOLOGUE AFUA_1G03630)"/>
    <property type="match status" value="1"/>
</dbReference>
<feature type="transmembrane region" description="Helical" evidence="3">
    <location>
        <begin position="214"/>
        <end position="233"/>
    </location>
</feature>
<organism evidence="5 6">
    <name type="scientific">Oculimacula yallundae</name>
    <dbReference type="NCBI Taxonomy" id="86028"/>
    <lineage>
        <taxon>Eukaryota</taxon>
        <taxon>Fungi</taxon>
        <taxon>Dikarya</taxon>
        <taxon>Ascomycota</taxon>
        <taxon>Pezizomycotina</taxon>
        <taxon>Leotiomycetes</taxon>
        <taxon>Helotiales</taxon>
        <taxon>Ploettnerulaceae</taxon>
        <taxon>Oculimacula</taxon>
    </lineage>
</organism>
<dbReference type="InterPro" id="IPR018466">
    <property type="entry name" value="Kre9/Knh1-like_N"/>
</dbReference>
<reference evidence="5 6" key="1">
    <citation type="journal article" date="2024" name="Commun. Biol.">
        <title>Comparative genomic analysis of thermophilic fungi reveals convergent evolutionary adaptations and gene losses.</title>
        <authorList>
            <person name="Steindorff A.S."/>
            <person name="Aguilar-Pontes M.V."/>
            <person name="Robinson A.J."/>
            <person name="Andreopoulos B."/>
            <person name="LaButti K."/>
            <person name="Kuo A."/>
            <person name="Mondo S."/>
            <person name="Riley R."/>
            <person name="Otillar R."/>
            <person name="Haridas S."/>
            <person name="Lipzen A."/>
            <person name="Grimwood J."/>
            <person name="Schmutz J."/>
            <person name="Clum A."/>
            <person name="Reid I.D."/>
            <person name="Moisan M.C."/>
            <person name="Butler G."/>
            <person name="Nguyen T.T.M."/>
            <person name="Dewar K."/>
            <person name="Conant G."/>
            <person name="Drula E."/>
            <person name="Henrissat B."/>
            <person name="Hansel C."/>
            <person name="Singer S."/>
            <person name="Hutchinson M.I."/>
            <person name="de Vries R.P."/>
            <person name="Natvig D.O."/>
            <person name="Powell A.J."/>
            <person name="Tsang A."/>
            <person name="Grigoriev I.V."/>
        </authorList>
    </citation>
    <scope>NUCLEOTIDE SEQUENCE [LARGE SCALE GENOMIC DNA]</scope>
    <source>
        <strain evidence="5 6">CBS 494.80</strain>
    </source>
</reference>
<evidence type="ECO:0000256" key="3">
    <source>
        <dbReference type="SAM" id="Phobius"/>
    </source>
</evidence>
<dbReference type="Pfam" id="PF10342">
    <property type="entry name" value="Kre9_KNH"/>
    <property type="match status" value="1"/>
</dbReference>
<dbReference type="EMBL" id="JAZHXI010000002">
    <property type="protein sequence ID" value="KAL2074003.1"/>
    <property type="molecule type" value="Genomic_DNA"/>
</dbReference>
<feature type="compositionally biased region" description="Basic and acidic residues" evidence="2">
    <location>
        <begin position="318"/>
        <end position="332"/>
    </location>
</feature>
<keyword evidence="6" id="KW-1185">Reference proteome</keyword>
<name>A0ABR4CXA8_9HELO</name>
<evidence type="ECO:0000259" key="4">
    <source>
        <dbReference type="Pfam" id="PF10342"/>
    </source>
</evidence>
<gene>
    <name evidence="5" type="ORF">VTL71DRAFT_7781</name>
</gene>
<feature type="region of interest" description="Disordered" evidence="2">
    <location>
        <begin position="108"/>
        <end position="207"/>
    </location>
</feature>